<feature type="region of interest" description="Disordered" evidence="1">
    <location>
        <begin position="80"/>
        <end position="124"/>
    </location>
</feature>
<evidence type="ECO:0000313" key="2">
    <source>
        <dbReference type="EMBL" id="PNV57949.1"/>
    </source>
</evidence>
<gene>
    <name evidence="2" type="ORF">C1Y38_05605</name>
</gene>
<reference evidence="2 3" key="1">
    <citation type="submission" date="2018-01" db="EMBL/GenBank/DDBJ databases">
        <title>Draft genome sequence of the feruloyl esterase-producing strain Lactobacillus fermentum CRL 1446, isolated from artisanal goat milk cheese.</title>
        <authorList>
            <person name="Abeijon Mukdsi M.C."/>
            <person name="Saavedra L."/>
            <person name="Gauffin Cano M.P."/>
            <person name="Hebert E.M."/>
            <person name="Medina R.B."/>
        </authorList>
    </citation>
    <scope>NUCLEOTIDE SEQUENCE [LARGE SCALE GENOMIC DNA]</scope>
    <source>
        <strain evidence="2 3">CRL 1446</strain>
    </source>
</reference>
<feature type="compositionally biased region" description="Basic residues" evidence="1">
    <location>
        <begin position="1"/>
        <end position="18"/>
    </location>
</feature>
<evidence type="ECO:0000313" key="3">
    <source>
        <dbReference type="Proteomes" id="UP000236514"/>
    </source>
</evidence>
<dbReference type="EMBL" id="POTQ01000009">
    <property type="protein sequence ID" value="PNV57949.1"/>
    <property type="molecule type" value="Genomic_DNA"/>
</dbReference>
<sequence>MPQAKKRQKAPLVKTKKTRDKENAINQLKEQIKKEQAELRAIREQEQGRLFKKLGQEIVAYWKLDSEAQLTDWLAKVKEVLPPQPDNSEEGATNDNHDGTTPDRQKNPAGHQKTPTTQQQDLQV</sequence>
<comment type="caution">
    <text evidence="2">The sequence shown here is derived from an EMBL/GenBank/DDBJ whole genome shotgun (WGS) entry which is preliminary data.</text>
</comment>
<feature type="region of interest" description="Disordered" evidence="1">
    <location>
        <begin position="1"/>
        <end position="24"/>
    </location>
</feature>
<dbReference type="RefSeq" id="WP_042514005.1">
    <property type="nucleotide sequence ID" value="NZ_JAHBRU010000143.1"/>
</dbReference>
<evidence type="ECO:0000256" key="1">
    <source>
        <dbReference type="SAM" id="MobiDB-lite"/>
    </source>
</evidence>
<feature type="compositionally biased region" description="Polar residues" evidence="1">
    <location>
        <begin position="113"/>
        <end position="124"/>
    </location>
</feature>
<proteinExistence type="predicted"/>
<dbReference type="AlphaFoldDB" id="A0A2K2TIU6"/>
<name>A0A2K2TIU6_LIMFE</name>
<dbReference type="Proteomes" id="UP000236514">
    <property type="component" value="Unassembled WGS sequence"/>
</dbReference>
<accession>A0A2K2TIU6</accession>
<feature type="compositionally biased region" description="Basic and acidic residues" evidence="1">
    <location>
        <begin position="95"/>
        <end position="106"/>
    </location>
</feature>
<protein>
    <submittedName>
        <fullName evidence="2">Uncharacterized protein</fullName>
    </submittedName>
</protein>
<organism evidence="2 3">
    <name type="scientific">Limosilactobacillus fermentum</name>
    <name type="common">Lactobacillus fermentum</name>
    <dbReference type="NCBI Taxonomy" id="1613"/>
    <lineage>
        <taxon>Bacteria</taxon>
        <taxon>Bacillati</taxon>
        <taxon>Bacillota</taxon>
        <taxon>Bacilli</taxon>
        <taxon>Lactobacillales</taxon>
        <taxon>Lactobacillaceae</taxon>
        <taxon>Limosilactobacillus</taxon>
    </lineage>
</organism>